<reference evidence="12 13" key="1">
    <citation type="submission" date="2019-03" db="EMBL/GenBank/DDBJ databases">
        <title>Genomic Encyclopedia of Type Strains, Phase IV (KMG-IV): sequencing the most valuable type-strain genomes for metagenomic binning, comparative biology and taxonomic classification.</title>
        <authorList>
            <person name="Goeker M."/>
        </authorList>
    </citation>
    <scope>NUCLEOTIDE SEQUENCE [LARGE SCALE GENOMIC DNA]</scope>
    <source>
        <strain evidence="12 13">DSM 2132</strain>
    </source>
</reference>
<evidence type="ECO:0000256" key="10">
    <source>
        <dbReference type="SAM" id="MobiDB-lite"/>
    </source>
</evidence>
<dbReference type="GO" id="GO:0000105">
    <property type="term" value="P:L-histidine biosynthetic process"/>
    <property type="evidence" value="ECO:0007669"/>
    <property type="project" value="UniProtKB-UniRule"/>
</dbReference>
<dbReference type="InterPro" id="IPR015424">
    <property type="entry name" value="PyrdxlP-dep_Trfase"/>
</dbReference>
<feature type="region of interest" description="Disordered" evidence="10">
    <location>
        <begin position="1"/>
        <end position="29"/>
    </location>
</feature>
<evidence type="ECO:0000313" key="12">
    <source>
        <dbReference type="EMBL" id="TCP36414.1"/>
    </source>
</evidence>
<dbReference type="OrthoDB" id="9809616at2"/>
<evidence type="ECO:0000313" key="13">
    <source>
        <dbReference type="Proteomes" id="UP000295399"/>
    </source>
</evidence>
<dbReference type="NCBIfam" id="TIGR01141">
    <property type="entry name" value="hisC"/>
    <property type="match status" value="1"/>
</dbReference>
<organism evidence="12 13">
    <name type="scientific">Rhodothalassium salexigens DSM 2132</name>
    <dbReference type="NCBI Taxonomy" id="1188247"/>
    <lineage>
        <taxon>Bacteria</taxon>
        <taxon>Pseudomonadati</taxon>
        <taxon>Pseudomonadota</taxon>
        <taxon>Alphaproteobacteria</taxon>
        <taxon>Rhodothalassiales</taxon>
        <taxon>Rhodothalassiaceae</taxon>
        <taxon>Rhodothalassium</taxon>
    </lineage>
</organism>
<dbReference type="PANTHER" id="PTHR43643">
    <property type="entry name" value="HISTIDINOL-PHOSPHATE AMINOTRANSFERASE 2"/>
    <property type="match status" value="1"/>
</dbReference>
<dbReference type="InterPro" id="IPR004839">
    <property type="entry name" value="Aminotransferase_I/II_large"/>
</dbReference>
<dbReference type="Gene3D" id="3.40.640.10">
    <property type="entry name" value="Type I PLP-dependent aspartate aminotransferase-like (Major domain)"/>
    <property type="match status" value="1"/>
</dbReference>
<dbReference type="InterPro" id="IPR050106">
    <property type="entry name" value="HistidinolP_aminotransfase"/>
</dbReference>
<accession>A0A4R2PNA9</accession>
<dbReference type="PANTHER" id="PTHR43643:SF3">
    <property type="entry name" value="HISTIDINOL-PHOSPHATE AMINOTRANSFERASE"/>
    <property type="match status" value="1"/>
</dbReference>
<proteinExistence type="inferred from homology"/>
<gene>
    <name evidence="9" type="primary">hisC</name>
    <name evidence="12" type="ORF">EV659_103305</name>
</gene>
<dbReference type="GO" id="GO:0004400">
    <property type="term" value="F:histidinol-phosphate transaminase activity"/>
    <property type="evidence" value="ECO:0007669"/>
    <property type="project" value="UniProtKB-UniRule"/>
</dbReference>
<dbReference type="FunCoup" id="A0A4R2PNA9">
    <property type="interactions" value="495"/>
</dbReference>
<dbReference type="EC" id="2.6.1.9" evidence="9"/>
<evidence type="ECO:0000256" key="1">
    <source>
        <dbReference type="ARBA" id="ARBA00001933"/>
    </source>
</evidence>
<keyword evidence="9" id="KW-0368">Histidine biosynthesis</keyword>
<keyword evidence="13" id="KW-1185">Reference proteome</keyword>
<name>A0A4R2PNA9_RHOSA</name>
<dbReference type="Pfam" id="PF00155">
    <property type="entry name" value="Aminotran_1_2"/>
    <property type="match status" value="1"/>
</dbReference>
<comment type="cofactor">
    <cofactor evidence="1 9">
        <name>pyridoxal 5'-phosphate</name>
        <dbReference type="ChEBI" id="CHEBI:597326"/>
    </cofactor>
</comment>
<evidence type="ECO:0000256" key="2">
    <source>
        <dbReference type="ARBA" id="ARBA00005011"/>
    </source>
</evidence>
<evidence type="ECO:0000256" key="8">
    <source>
        <dbReference type="ARBA" id="ARBA00047481"/>
    </source>
</evidence>
<dbReference type="InterPro" id="IPR015422">
    <property type="entry name" value="PyrdxlP-dep_Trfase_small"/>
</dbReference>
<keyword evidence="6 9" id="KW-0808">Transferase</keyword>
<dbReference type="Gene3D" id="3.90.1150.10">
    <property type="entry name" value="Aspartate Aminotransferase, domain 1"/>
    <property type="match status" value="1"/>
</dbReference>
<dbReference type="Proteomes" id="UP000295399">
    <property type="component" value="Unassembled WGS sequence"/>
</dbReference>
<dbReference type="InterPro" id="IPR005861">
    <property type="entry name" value="HisP_aminotrans"/>
</dbReference>
<evidence type="ECO:0000256" key="7">
    <source>
        <dbReference type="ARBA" id="ARBA00022898"/>
    </source>
</evidence>
<evidence type="ECO:0000256" key="6">
    <source>
        <dbReference type="ARBA" id="ARBA00022679"/>
    </source>
</evidence>
<comment type="caution">
    <text evidence="12">The sequence shown here is derived from an EMBL/GenBank/DDBJ whole genome shotgun (WGS) entry which is preliminary data.</text>
</comment>
<comment type="pathway">
    <text evidence="2 9">Amino-acid biosynthesis; L-histidine biosynthesis; L-histidine from 5-phospho-alpha-D-ribose 1-diphosphate: step 7/9.</text>
</comment>
<evidence type="ECO:0000256" key="4">
    <source>
        <dbReference type="ARBA" id="ARBA00011738"/>
    </source>
</evidence>
<evidence type="ECO:0000256" key="9">
    <source>
        <dbReference type="HAMAP-Rule" id="MF_01023"/>
    </source>
</evidence>
<evidence type="ECO:0000256" key="5">
    <source>
        <dbReference type="ARBA" id="ARBA00022576"/>
    </source>
</evidence>
<feature type="domain" description="Aminotransferase class I/classII large" evidence="11">
    <location>
        <begin position="31"/>
        <end position="357"/>
    </location>
</feature>
<dbReference type="RefSeq" id="WP_132707950.1">
    <property type="nucleotide sequence ID" value="NZ_JACIGF010000003.1"/>
</dbReference>
<feature type="modified residue" description="N6-(pyridoxal phosphate)lysine" evidence="9">
    <location>
        <position position="222"/>
    </location>
</feature>
<dbReference type="CDD" id="cd00609">
    <property type="entry name" value="AAT_like"/>
    <property type="match status" value="1"/>
</dbReference>
<dbReference type="HAMAP" id="MF_01023">
    <property type="entry name" value="HisC_aminotrans_2"/>
    <property type="match status" value="1"/>
</dbReference>
<dbReference type="AlphaFoldDB" id="A0A4R2PNA9"/>
<dbReference type="InterPro" id="IPR015421">
    <property type="entry name" value="PyrdxlP-dep_Trfase_major"/>
</dbReference>
<dbReference type="GO" id="GO:0030170">
    <property type="term" value="F:pyridoxal phosphate binding"/>
    <property type="evidence" value="ECO:0007669"/>
    <property type="project" value="InterPro"/>
</dbReference>
<keyword evidence="9" id="KW-0028">Amino-acid biosynthesis</keyword>
<sequence>MSTGPTPNPWIADLAPYKPGRAKRAGGGPVEKLSANEAALGPSPKAVAAVEAAAEDLWHYPDPGAAHLRAAIAEAHGLDADRIVCGAGSDEVLSLLAHIFAKPGDEIVHSQYGFAMYPVIARGLGARAVPVANAATLVADVDGILAAVTERTRLVYLDNPNNPTGAMLPWDEVVRLHRGLPGGVILVLDGAYAEAVTDPAYEAGAALVDAADNVVMTRTFSKLYGLAGLRLGWAYAPPAIADWLNRLRPPFNVNTTAQAAGVAALSDRDHLARARDHNTRWRDWLTAALMAAGIEVVPSQTNFVLARFPRVAGRTAKDALDFLADNGVLVRWLPDQGLDAYLRITVGTEQQMHALAELLAMFMEGWTRAAEG</sequence>
<comment type="catalytic activity">
    <reaction evidence="8 9">
        <text>L-histidinol phosphate + 2-oxoglutarate = 3-(imidazol-4-yl)-2-oxopropyl phosphate + L-glutamate</text>
        <dbReference type="Rhea" id="RHEA:23744"/>
        <dbReference type="ChEBI" id="CHEBI:16810"/>
        <dbReference type="ChEBI" id="CHEBI:29985"/>
        <dbReference type="ChEBI" id="CHEBI:57766"/>
        <dbReference type="ChEBI" id="CHEBI:57980"/>
        <dbReference type="EC" id="2.6.1.9"/>
    </reaction>
</comment>
<evidence type="ECO:0000256" key="3">
    <source>
        <dbReference type="ARBA" id="ARBA00007970"/>
    </source>
</evidence>
<evidence type="ECO:0000259" key="11">
    <source>
        <dbReference type="Pfam" id="PF00155"/>
    </source>
</evidence>
<comment type="subunit">
    <text evidence="4 9">Homodimer.</text>
</comment>
<comment type="similarity">
    <text evidence="3 9">Belongs to the class-II pyridoxal-phosphate-dependent aminotransferase family. Histidinol-phosphate aminotransferase subfamily.</text>
</comment>
<protein>
    <recommendedName>
        <fullName evidence="9">Histidinol-phosphate aminotransferase</fullName>
        <ecNumber evidence="9">2.6.1.9</ecNumber>
    </recommendedName>
    <alternativeName>
        <fullName evidence="9">Imidazole acetol-phosphate transaminase</fullName>
    </alternativeName>
</protein>
<dbReference type="UniPathway" id="UPA00031">
    <property type="reaction ID" value="UER00012"/>
</dbReference>
<dbReference type="InParanoid" id="A0A4R2PNA9"/>
<dbReference type="EMBL" id="SLXO01000003">
    <property type="protein sequence ID" value="TCP36414.1"/>
    <property type="molecule type" value="Genomic_DNA"/>
</dbReference>
<keyword evidence="5 9" id="KW-0032">Aminotransferase</keyword>
<keyword evidence="7 9" id="KW-0663">Pyridoxal phosphate</keyword>
<dbReference type="SUPFAM" id="SSF53383">
    <property type="entry name" value="PLP-dependent transferases"/>
    <property type="match status" value="1"/>
</dbReference>